<evidence type="ECO:0000256" key="4">
    <source>
        <dbReference type="ARBA" id="ARBA00022989"/>
    </source>
</evidence>
<evidence type="ECO:0000256" key="6">
    <source>
        <dbReference type="SAM" id="Phobius"/>
    </source>
</evidence>
<dbReference type="EMBL" id="JBEPSN010000007">
    <property type="protein sequence ID" value="MET4541055.1"/>
    <property type="molecule type" value="Genomic_DNA"/>
</dbReference>
<evidence type="ECO:0000256" key="1">
    <source>
        <dbReference type="ARBA" id="ARBA00004651"/>
    </source>
</evidence>
<keyword evidence="2" id="KW-1003">Cell membrane</keyword>
<organism evidence="8 9">
    <name type="scientific">Arthrobacter bambusae</name>
    <dbReference type="NCBI Taxonomy" id="1338426"/>
    <lineage>
        <taxon>Bacteria</taxon>
        <taxon>Bacillati</taxon>
        <taxon>Actinomycetota</taxon>
        <taxon>Actinomycetes</taxon>
        <taxon>Micrococcales</taxon>
        <taxon>Micrococcaceae</taxon>
        <taxon>Arthrobacter</taxon>
    </lineage>
</organism>
<keyword evidence="9" id="KW-1185">Reference proteome</keyword>
<evidence type="ECO:0000313" key="8">
    <source>
        <dbReference type="EMBL" id="MET4541055.1"/>
    </source>
</evidence>
<protein>
    <submittedName>
        <fullName evidence="8">Tight adherence protein C</fullName>
    </submittedName>
</protein>
<dbReference type="PANTHER" id="PTHR35007">
    <property type="entry name" value="INTEGRAL MEMBRANE PROTEIN-RELATED"/>
    <property type="match status" value="1"/>
</dbReference>
<name>A0ABV2P8F0_9MICC</name>
<dbReference type="PANTHER" id="PTHR35007:SF2">
    <property type="entry name" value="PILUS ASSEMBLE PROTEIN"/>
    <property type="match status" value="1"/>
</dbReference>
<evidence type="ECO:0000256" key="3">
    <source>
        <dbReference type="ARBA" id="ARBA00022692"/>
    </source>
</evidence>
<comment type="subcellular location">
    <subcellularLocation>
        <location evidence="1">Cell membrane</location>
        <topology evidence="1">Multi-pass membrane protein</topology>
    </subcellularLocation>
</comment>
<accession>A0ABV2P8F0</accession>
<dbReference type="GeneID" id="92753778"/>
<feature type="transmembrane region" description="Helical" evidence="6">
    <location>
        <begin position="91"/>
        <end position="110"/>
    </location>
</feature>
<comment type="caution">
    <text evidence="8">The sequence shown here is derived from an EMBL/GenBank/DDBJ whole genome shotgun (WGS) entry which is preliminary data.</text>
</comment>
<proteinExistence type="predicted"/>
<keyword evidence="5 6" id="KW-0472">Membrane</keyword>
<keyword evidence="3 6" id="KW-0812">Transmembrane</keyword>
<feature type="domain" description="Type II secretion system protein GspF" evidence="7">
    <location>
        <begin position="155"/>
        <end position="280"/>
    </location>
</feature>
<evidence type="ECO:0000259" key="7">
    <source>
        <dbReference type="Pfam" id="PF00482"/>
    </source>
</evidence>
<dbReference type="InterPro" id="IPR018076">
    <property type="entry name" value="T2SS_GspF_dom"/>
</dbReference>
<dbReference type="Pfam" id="PF00482">
    <property type="entry name" value="T2SSF"/>
    <property type="match status" value="1"/>
</dbReference>
<dbReference type="Proteomes" id="UP001549307">
    <property type="component" value="Unassembled WGS sequence"/>
</dbReference>
<reference evidence="8 9" key="1">
    <citation type="submission" date="2024-06" db="EMBL/GenBank/DDBJ databases">
        <title>Sorghum-associated microbial communities from plants grown in Nebraska, USA.</title>
        <authorList>
            <person name="Schachtman D."/>
        </authorList>
    </citation>
    <scope>NUCLEOTIDE SEQUENCE [LARGE SCALE GENOMIC DNA]</scope>
    <source>
        <strain evidence="8 9">3552</strain>
    </source>
</reference>
<gene>
    <name evidence="8" type="ORF">ABIE37_002845</name>
</gene>
<evidence type="ECO:0000256" key="2">
    <source>
        <dbReference type="ARBA" id="ARBA00022475"/>
    </source>
</evidence>
<evidence type="ECO:0000256" key="5">
    <source>
        <dbReference type="ARBA" id="ARBA00023136"/>
    </source>
</evidence>
<keyword evidence="4 6" id="KW-1133">Transmembrane helix</keyword>
<evidence type="ECO:0000313" key="9">
    <source>
        <dbReference type="Proteomes" id="UP001549307"/>
    </source>
</evidence>
<feature type="transmembrane region" description="Helical" evidence="6">
    <location>
        <begin position="263"/>
        <end position="285"/>
    </location>
</feature>
<feature type="transmembrane region" description="Helical" evidence="6">
    <location>
        <begin position="6"/>
        <end position="26"/>
    </location>
</feature>
<dbReference type="RefSeq" id="WP_207594223.1">
    <property type="nucleotide sequence ID" value="NZ_JBEPSN010000007.1"/>
</dbReference>
<feature type="transmembrane region" description="Helical" evidence="6">
    <location>
        <begin position="116"/>
        <end position="137"/>
    </location>
</feature>
<sequence>MTLIPWLIIAAIILPVGYFAWSLASIDRKGIVAIQSNLGSGFAQGTGVDVRRPPLLLGVARKLTPGSYEAKLDHWLALAGRPKSMPLTKLIALKPILAVSGAGAGVLLILANPSPLSIGLCIFLTVFLYFICDLLVYNTGLKRQEAIQVEFPNTLDQMLISVEAGLGFESAMERASAHGDGPLAHELMRTLQDIQVGRPRQEAYEALAERSTVSDVRSFVLAVIQADKYGIGIANVLRAQAKQARVKRRQNAEEKAMKLPVKVLFPLLFSIFPVLFIVLLGPAVIKIAEAFS</sequence>